<accession>A0A816CSW8</accession>
<dbReference type="EMBL" id="CAJNOV010018864">
    <property type="protein sequence ID" value="CAF1625024.1"/>
    <property type="molecule type" value="Genomic_DNA"/>
</dbReference>
<gene>
    <name evidence="2" type="ORF">CJN711_LOCUS38539</name>
    <name evidence="3" type="ORF">KQP761_LOCUS34850</name>
    <name evidence="4" type="ORF">MBJ925_LOCUS12126</name>
    <name evidence="5" type="ORF">SMN809_LOCUS65947</name>
</gene>
<dbReference type="Proteomes" id="UP000676336">
    <property type="component" value="Unassembled WGS sequence"/>
</dbReference>
<dbReference type="OrthoDB" id="10009019at2759"/>
<dbReference type="EMBL" id="CAJNOW010019601">
    <property type="protein sequence ID" value="CAF1673741.1"/>
    <property type="molecule type" value="Genomic_DNA"/>
</dbReference>
<dbReference type="EMBL" id="CAJNRE010005510">
    <property type="protein sequence ID" value="CAF2045959.1"/>
    <property type="molecule type" value="Genomic_DNA"/>
</dbReference>
<sequence>MFDIVYIPSNDNEQPETLNIYGVSFELRTERKWFSVIPRVCLGVTASVVIGVILIVFFDGIILNVIYLPSNENCPKDSDMDCYSTSGNNSYFYCNSSETFIPPSLGSVTCYRWFKKGISTLEILEQIGLCAGLIQVFNWIVNLYLRLLLYSYTCCTQTTIVCCSHMYLAWISTSFAFLGPLIALGILGAREVGVTGLTMAVLSCTSFIVLMMLILIWAWKINAYFVRAAEISNQKVVLKSTEVTVVSIEL</sequence>
<evidence type="ECO:0000313" key="5">
    <source>
        <dbReference type="EMBL" id="CAF5171912.1"/>
    </source>
</evidence>
<keyword evidence="1" id="KW-0812">Transmembrane</keyword>
<comment type="caution">
    <text evidence="2">The sequence shown here is derived from an EMBL/GenBank/DDBJ whole genome shotgun (WGS) entry which is preliminary data.</text>
</comment>
<dbReference type="EMBL" id="CAJOBI010312379">
    <property type="protein sequence ID" value="CAF5171912.1"/>
    <property type="molecule type" value="Genomic_DNA"/>
</dbReference>
<feature type="transmembrane region" description="Helical" evidence="1">
    <location>
        <begin position="40"/>
        <end position="67"/>
    </location>
</feature>
<dbReference type="Proteomes" id="UP000663834">
    <property type="component" value="Unassembled WGS sequence"/>
</dbReference>
<evidence type="ECO:0000313" key="6">
    <source>
        <dbReference type="Proteomes" id="UP000663855"/>
    </source>
</evidence>
<evidence type="ECO:0000313" key="2">
    <source>
        <dbReference type="EMBL" id="CAF1625024.1"/>
    </source>
</evidence>
<evidence type="ECO:0000313" key="3">
    <source>
        <dbReference type="EMBL" id="CAF1673741.1"/>
    </source>
</evidence>
<evidence type="ECO:0000256" key="1">
    <source>
        <dbReference type="SAM" id="Phobius"/>
    </source>
</evidence>
<name>A0A816CSW8_9BILA</name>
<evidence type="ECO:0000313" key="4">
    <source>
        <dbReference type="EMBL" id="CAF2045959.1"/>
    </source>
</evidence>
<feature type="transmembrane region" description="Helical" evidence="1">
    <location>
        <begin position="123"/>
        <end position="145"/>
    </location>
</feature>
<dbReference type="Proteomes" id="UP000663855">
    <property type="component" value="Unassembled WGS sequence"/>
</dbReference>
<dbReference type="Proteomes" id="UP000663824">
    <property type="component" value="Unassembled WGS sequence"/>
</dbReference>
<feature type="transmembrane region" description="Helical" evidence="1">
    <location>
        <begin position="199"/>
        <end position="219"/>
    </location>
</feature>
<reference evidence="2" key="1">
    <citation type="submission" date="2021-02" db="EMBL/GenBank/DDBJ databases">
        <authorList>
            <person name="Nowell W R."/>
        </authorList>
    </citation>
    <scope>NUCLEOTIDE SEQUENCE</scope>
</reference>
<keyword evidence="1" id="KW-0472">Membrane</keyword>
<feature type="transmembrane region" description="Helical" evidence="1">
    <location>
        <begin position="166"/>
        <end position="187"/>
    </location>
</feature>
<proteinExistence type="predicted"/>
<protein>
    <submittedName>
        <fullName evidence="2">Uncharacterized protein</fullName>
    </submittedName>
</protein>
<organism evidence="2 6">
    <name type="scientific">Rotaria magnacalcarata</name>
    <dbReference type="NCBI Taxonomy" id="392030"/>
    <lineage>
        <taxon>Eukaryota</taxon>
        <taxon>Metazoa</taxon>
        <taxon>Spiralia</taxon>
        <taxon>Gnathifera</taxon>
        <taxon>Rotifera</taxon>
        <taxon>Eurotatoria</taxon>
        <taxon>Bdelloidea</taxon>
        <taxon>Philodinida</taxon>
        <taxon>Philodinidae</taxon>
        <taxon>Rotaria</taxon>
    </lineage>
</organism>
<keyword evidence="1" id="KW-1133">Transmembrane helix</keyword>
<dbReference type="AlphaFoldDB" id="A0A816CSW8"/>